<accession>A0A061AXG8</accession>
<dbReference type="EMBL" id="MPUK01000010">
    <property type="protein sequence ID" value="ONH65615.1"/>
    <property type="molecule type" value="Genomic_DNA"/>
</dbReference>
<protein>
    <recommendedName>
        <fullName evidence="6">Large ribosomal subunit protein bL33m</fullName>
    </recommendedName>
</protein>
<evidence type="ECO:0000256" key="6">
    <source>
        <dbReference type="ARBA" id="ARBA00035275"/>
    </source>
</evidence>
<dbReference type="SUPFAM" id="SSF57829">
    <property type="entry name" value="Zn-binding ribosomal proteins"/>
    <property type="match status" value="1"/>
</dbReference>
<evidence type="ECO:0000313" key="7">
    <source>
        <dbReference type="EMBL" id="CDR39402.1"/>
    </source>
</evidence>
<dbReference type="AlphaFoldDB" id="A0A061AXG8"/>
<dbReference type="InterPro" id="IPR038584">
    <property type="entry name" value="Ribosomal_bL33_sf"/>
</dbReference>
<reference evidence="9" key="2">
    <citation type="journal article" date="2017" name="Genome Announc.">
        <title>Genome sequences of Cyberlindnera fabianii 65, Pichia kudriavzevii 129, and Saccharomyces cerevisiae 131 isolated from fermented masau fruits in Zimbabwe.</title>
        <authorList>
            <person name="van Rijswijck I.M.H."/>
            <person name="Derks M.F.L."/>
            <person name="Abee T."/>
            <person name="de Ridder D."/>
            <person name="Smid E.J."/>
        </authorList>
    </citation>
    <scope>NUCLEOTIDE SEQUENCE [LARGE SCALE GENOMIC DNA]</scope>
    <source>
        <strain evidence="9">65</strain>
    </source>
</reference>
<evidence type="ECO:0000256" key="4">
    <source>
        <dbReference type="ARBA" id="ARBA00023128"/>
    </source>
</evidence>
<reference evidence="7" key="1">
    <citation type="journal article" date="2014" name="Genome Announc.">
        <title>Genome sequence of the yeast Cyberlindnera fabianii (Hansenula fabianii).</title>
        <authorList>
            <person name="Freel K.C."/>
            <person name="Sarilar V."/>
            <person name="Neuveglise C."/>
            <person name="Devillers H."/>
            <person name="Friedrich A."/>
            <person name="Schacherer J."/>
        </authorList>
    </citation>
    <scope>NUCLEOTIDE SEQUENCE</scope>
    <source>
        <strain evidence="7">YJS4271</strain>
    </source>
</reference>
<gene>
    <name evidence="8" type="ORF">BON22_4484</name>
    <name evidence="7" type="ORF">CYFA0S_03e02916g</name>
</gene>
<evidence type="ECO:0000313" key="8">
    <source>
        <dbReference type="EMBL" id="ONH65615.1"/>
    </source>
</evidence>
<reference evidence="8" key="3">
    <citation type="submission" date="2017-01" db="EMBL/GenBank/DDBJ databases">
        <authorList>
            <person name="Mah S.A."/>
            <person name="Swanson W.J."/>
            <person name="Moy G.W."/>
            <person name="Vacquier V.D."/>
        </authorList>
    </citation>
    <scope>NUCLEOTIDE SEQUENCE [LARGE SCALE GENOMIC DNA]</scope>
    <source>
        <strain evidence="8">65</strain>
    </source>
</reference>
<dbReference type="GO" id="GO:0006412">
    <property type="term" value="P:translation"/>
    <property type="evidence" value="ECO:0007669"/>
    <property type="project" value="InterPro"/>
</dbReference>
<dbReference type="GO" id="GO:0005840">
    <property type="term" value="C:ribosome"/>
    <property type="evidence" value="ECO:0007669"/>
    <property type="project" value="UniProtKB-KW"/>
</dbReference>
<dbReference type="OrthoDB" id="275534at2759"/>
<keyword evidence="3" id="KW-0689">Ribosomal protein</keyword>
<dbReference type="GO" id="GO:0005739">
    <property type="term" value="C:mitochondrion"/>
    <property type="evidence" value="ECO:0007669"/>
    <property type="project" value="UniProtKB-SubCell"/>
</dbReference>
<keyword evidence="9" id="KW-1185">Reference proteome</keyword>
<name>A0A061AXG8_CYBFA</name>
<keyword evidence="4" id="KW-0496">Mitochondrion</keyword>
<sequence length="64" mass="7179">MVVALASSAATGYRKHILVNRGAPLVNQIRYDPIVKKRVLFTEAKKRKVTETTPLNFSRKPKGL</sequence>
<dbReference type="Proteomes" id="UP000189513">
    <property type="component" value="Unassembled WGS sequence"/>
</dbReference>
<dbReference type="PANTHER" id="PTHR47037">
    <property type="entry name" value="39S RIBOSOMAL PROTEIN L33, MITOCHONDRIAL"/>
    <property type="match status" value="1"/>
</dbReference>
<keyword evidence="5" id="KW-0687">Ribonucleoprotein</keyword>
<dbReference type="PANTHER" id="PTHR47037:SF1">
    <property type="entry name" value="LARGE RIBOSOMAL SUBUNIT PROTEIN BL33M"/>
    <property type="match status" value="1"/>
</dbReference>
<evidence type="ECO:0000256" key="3">
    <source>
        <dbReference type="ARBA" id="ARBA00022980"/>
    </source>
</evidence>
<dbReference type="InterPro" id="IPR011332">
    <property type="entry name" value="Ribosomal_zn-bd"/>
</dbReference>
<dbReference type="EMBL" id="LK052888">
    <property type="protein sequence ID" value="CDR39402.1"/>
    <property type="molecule type" value="Genomic_DNA"/>
</dbReference>
<dbReference type="InterPro" id="IPR052008">
    <property type="entry name" value="Mitoribosomal_protein_bL33"/>
</dbReference>
<comment type="similarity">
    <text evidence="2">Belongs to the bacterial ribosomal protein bL33 family.</text>
</comment>
<evidence type="ECO:0000256" key="5">
    <source>
        <dbReference type="ARBA" id="ARBA00023274"/>
    </source>
</evidence>
<comment type="subcellular location">
    <subcellularLocation>
        <location evidence="1">Mitochondrion</location>
    </subcellularLocation>
</comment>
<dbReference type="GO" id="GO:1990904">
    <property type="term" value="C:ribonucleoprotein complex"/>
    <property type="evidence" value="ECO:0007669"/>
    <property type="project" value="UniProtKB-KW"/>
</dbReference>
<organism evidence="7">
    <name type="scientific">Cyberlindnera fabianii</name>
    <name type="common">Yeast</name>
    <name type="synonym">Hansenula fabianii</name>
    <dbReference type="NCBI Taxonomy" id="36022"/>
    <lineage>
        <taxon>Eukaryota</taxon>
        <taxon>Fungi</taxon>
        <taxon>Dikarya</taxon>
        <taxon>Ascomycota</taxon>
        <taxon>Saccharomycotina</taxon>
        <taxon>Saccharomycetes</taxon>
        <taxon>Phaffomycetales</taxon>
        <taxon>Phaffomycetaceae</taxon>
        <taxon>Cyberlindnera</taxon>
    </lineage>
</organism>
<evidence type="ECO:0000256" key="1">
    <source>
        <dbReference type="ARBA" id="ARBA00004173"/>
    </source>
</evidence>
<evidence type="ECO:0000313" key="9">
    <source>
        <dbReference type="Proteomes" id="UP000189513"/>
    </source>
</evidence>
<dbReference type="Gene3D" id="2.20.28.120">
    <property type="entry name" value="Ribosomal protein L33"/>
    <property type="match status" value="1"/>
</dbReference>
<dbReference type="STRING" id="36022.A0A061AXG8"/>
<evidence type="ECO:0000256" key="2">
    <source>
        <dbReference type="ARBA" id="ARBA00007596"/>
    </source>
</evidence>
<dbReference type="VEuPathDB" id="FungiDB:BON22_4484"/>
<proteinExistence type="inferred from homology"/>